<accession>A0ACC0GNL0</accession>
<dbReference type="EMBL" id="CM045766">
    <property type="protein sequence ID" value="KAI8002564.1"/>
    <property type="molecule type" value="Genomic_DNA"/>
</dbReference>
<protein>
    <submittedName>
        <fullName evidence="1">Uncharacterized protein</fullName>
    </submittedName>
</protein>
<evidence type="ECO:0000313" key="2">
    <source>
        <dbReference type="Proteomes" id="UP001060215"/>
    </source>
</evidence>
<gene>
    <name evidence="1" type="ORF">LOK49_LG08G00088</name>
</gene>
<organism evidence="1 2">
    <name type="scientific">Camellia lanceoleosa</name>
    <dbReference type="NCBI Taxonomy" id="1840588"/>
    <lineage>
        <taxon>Eukaryota</taxon>
        <taxon>Viridiplantae</taxon>
        <taxon>Streptophyta</taxon>
        <taxon>Embryophyta</taxon>
        <taxon>Tracheophyta</taxon>
        <taxon>Spermatophyta</taxon>
        <taxon>Magnoliopsida</taxon>
        <taxon>eudicotyledons</taxon>
        <taxon>Gunneridae</taxon>
        <taxon>Pentapetalae</taxon>
        <taxon>asterids</taxon>
        <taxon>Ericales</taxon>
        <taxon>Theaceae</taxon>
        <taxon>Camellia</taxon>
    </lineage>
</organism>
<keyword evidence="2" id="KW-1185">Reference proteome</keyword>
<reference evidence="1 2" key="1">
    <citation type="journal article" date="2022" name="Plant J.">
        <title>Chromosome-level genome of Camellia lanceoleosa provides a valuable resource for understanding genome evolution and self-incompatibility.</title>
        <authorList>
            <person name="Gong W."/>
            <person name="Xiao S."/>
            <person name="Wang L."/>
            <person name="Liao Z."/>
            <person name="Chang Y."/>
            <person name="Mo W."/>
            <person name="Hu G."/>
            <person name="Li W."/>
            <person name="Zhao G."/>
            <person name="Zhu H."/>
            <person name="Hu X."/>
            <person name="Ji K."/>
            <person name="Xiang X."/>
            <person name="Song Q."/>
            <person name="Yuan D."/>
            <person name="Jin S."/>
            <person name="Zhang L."/>
        </authorList>
    </citation>
    <scope>NUCLEOTIDE SEQUENCE [LARGE SCALE GENOMIC DNA]</scope>
    <source>
        <strain evidence="1">SQ_2022a</strain>
    </source>
</reference>
<comment type="caution">
    <text evidence="1">The sequence shown here is derived from an EMBL/GenBank/DDBJ whole genome shotgun (WGS) entry which is preliminary data.</text>
</comment>
<name>A0ACC0GNL0_9ERIC</name>
<proteinExistence type="predicted"/>
<sequence length="277" mass="31232">MKRVISIRHEWYRFCKGINITLEYSSLKIIISDSFLVRLAPDKGVDTAIYPPNQLVPGTPCNSVHSPRSTRRLDSVRINVSRLRILRLASGTPLLLPSILRLRAAAHYDLLKLSLKRHRRGFLSLRFRSQLSRFWNETVLLDSLWTAMFIKSSNNSGVVSSVHFPLHRIVSAPKPQLNSHNLLHYGMGTLSQTPNRPPPSPHKHPSPPPPSAHSSPTSPPPSPSFIWWKQSKHLRSLFFVEISGFGVELHSLHGEVGRVFDPIALLNLTFFSMSSHG</sequence>
<dbReference type="Proteomes" id="UP001060215">
    <property type="component" value="Chromosome 9"/>
</dbReference>
<evidence type="ECO:0000313" key="1">
    <source>
        <dbReference type="EMBL" id="KAI8002564.1"/>
    </source>
</evidence>